<dbReference type="KEGG" id="mlr:MELLADRAFT_71906"/>
<organism evidence="2">
    <name type="scientific">Melampsora larici-populina (strain 98AG31 / pathotype 3-4-7)</name>
    <name type="common">Poplar leaf rust fungus</name>
    <dbReference type="NCBI Taxonomy" id="747676"/>
    <lineage>
        <taxon>Eukaryota</taxon>
        <taxon>Fungi</taxon>
        <taxon>Dikarya</taxon>
        <taxon>Basidiomycota</taxon>
        <taxon>Pucciniomycotina</taxon>
        <taxon>Pucciniomycetes</taxon>
        <taxon>Pucciniales</taxon>
        <taxon>Melampsoraceae</taxon>
        <taxon>Melampsora</taxon>
    </lineage>
</organism>
<accession>F4RM74</accession>
<dbReference type="EMBL" id="GL883108">
    <property type="protein sequence ID" value="EGG06372.1"/>
    <property type="molecule type" value="Genomic_DNA"/>
</dbReference>
<protein>
    <submittedName>
        <fullName evidence="1">Uncharacterized protein</fullName>
    </submittedName>
</protein>
<evidence type="ECO:0000313" key="1">
    <source>
        <dbReference type="EMBL" id="EGG06372.1"/>
    </source>
</evidence>
<gene>
    <name evidence="1" type="ORF">MELLADRAFT_71906</name>
</gene>
<dbReference type="OrthoDB" id="10405565at2759"/>
<reference evidence="2" key="1">
    <citation type="journal article" date="2011" name="Proc. Natl. Acad. Sci. U.S.A.">
        <title>Obligate biotrophy features unraveled by the genomic analysis of rust fungi.</title>
        <authorList>
            <person name="Duplessis S."/>
            <person name="Cuomo C.A."/>
            <person name="Lin Y.-C."/>
            <person name="Aerts A."/>
            <person name="Tisserant E."/>
            <person name="Veneault-Fourrey C."/>
            <person name="Joly D.L."/>
            <person name="Hacquard S."/>
            <person name="Amselem J."/>
            <person name="Cantarel B.L."/>
            <person name="Chiu R."/>
            <person name="Coutinho P.M."/>
            <person name="Feau N."/>
            <person name="Field M."/>
            <person name="Frey P."/>
            <person name="Gelhaye E."/>
            <person name="Goldberg J."/>
            <person name="Grabherr M.G."/>
            <person name="Kodira C.D."/>
            <person name="Kohler A."/>
            <person name="Kuees U."/>
            <person name="Lindquist E.A."/>
            <person name="Lucas S.M."/>
            <person name="Mago R."/>
            <person name="Mauceli E."/>
            <person name="Morin E."/>
            <person name="Murat C."/>
            <person name="Pangilinan J.L."/>
            <person name="Park R."/>
            <person name="Pearson M."/>
            <person name="Quesneville H."/>
            <person name="Rouhier N."/>
            <person name="Sakthikumar S."/>
            <person name="Salamov A.A."/>
            <person name="Schmutz J."/>
            <person name="Selles B."/>
            <person name="Shapiro H."/>
            <person name="Tanguay P."/>
            <person name="Tuskan G.A."/>
            <person name="Henrissat B."/>
            <person name="Van de Peer Y."/>
            <person name="Rouze P."/>
            <person name="Ellis J.G."/>
            <person name="Dodds P.N."/>
            <person name="Schein J.E."/>
            <person name="Zhong S."/>
            <person name="Hamelin R.C."/>
            <person name="Grigoriev I.V."/>
            <person name="Szabo L.J."/>
            <person name="Martin F."/>
        </authorList>
    </citation>
    <scope>NUCLEOTIDE SEQUENCE [LARGE SCALE GENOMIC DNA]</scope>
    <source>
        <strain evidence="2">98AG31 / pathotype 3-4-7</strain>
    </source>
</reference>
<sequence>MMTYENHNIIIKPSSLHIGPGASRILDFNAVTKGELDEDYQKFLNHPRLESRGINDQEAPKAKLQATNRKNCSDPNLRRNYVQAQQRVFDFNSSIMQGGSIAPEGHITQEENINQDQSLGGKLGWLGKMTPIMNKSLMRAVVFCGNEDDFLETSDRESNVLPRGDLDEDYNNFINDADLEFGGLSDPKARDAKLEQPRKFSLSGPGLRYTSVNPHI</sequence>
<name>F4RM74_MELLP</name>
<proteinExistence type="predicted"/>
<dbReference type="Proteomes" id="UP000001072">
    <property type="component" value="Unassembled WGS sequence"/>
</dbReference>
<keyword evidence="2" id="KW-1185">Reference proteome</keyword>
<dbReference type="AlphaFoldDB" id="F4RM74"/>
<dbReference type="HOGENOM" id="CLU_1277868_0_0_1"/>
<dbReference type="RefSeq" id="XP_007410206.1">
    <property type="nucleotide sequence ID" value="XM_007410144.1"/>
</dbReference>
<dbReference type="VEuPathDB" id="FungiDB:MELLADRAFT_71906"/>
<dbReference type="GeneID" id="18931969"/>
<evidence type="ECO:0000313" key="2">
    <source>
        <dbReference type="Proteomes" id="UP000001072"/>
    </source>
</evidence>
<dbReference type="InParanoid" id="F4RM74"/>